<dbReference type="SUPFAM" id="SSF56436">
    <property type="entry name" value="C-type lectin-like"/>
    <property type="match status" value="1"/>
</dbReference>
<dbReference type="AlphaFoldDB" id="A0A5S4VLI3"/>
<gene>
    <name evidence="1" type="ORF">FYL37_00375</name>
</gene>
<evidence type="ECO:0000313" key="1">
    <source>
        <dbReference type="EMBL" id="TYL60093.1"/>
    </source>
</evidence>
<evidence type="ECO:0008006" key="3">
    <source>
        <dbReference type="Google" id="ProtNLM"/>
    </source>
</evidence>
<dbReference type="EMBL" id="VSTG01000001">
    <property type="protein sequence ID" value="TYL60093.1"/>
    <property type="molecule type" value="Genomic_DNA"/>
</dbReference>
<reference evidence="1 2" key="1">
    <citation type="submission" date="2019-08" db="EMBL/GenBank/DDBJ databases">
        <authorList>
            <person name="Duncan S."/>
            <person name="Walker A."/>
        </authorList>
    </citation>
    <scope>NUCLEOTIDE SEQUENCE [LARGE SCALE GENOMIC DNA]</scope>
    <source>
        <strain evidence="1 2">L2-21</strain>
    </source>
</reference>
<dbReference type="InterPro" id="IPR016187">
    <property type="entry name" value="CTDL_fold"/>
</dbReference>
<dbReference type="InterPro" id="IPR042095">
    <property type="entry name" value="SUMF_sf"/>
</dbReference>
<sequence>MSNTKESIVLKYDDMGIPSIMLKVENTAKTLEEADRMFFVRGVEYDSIYLSQFVNCIRNGRAYSLPAVDPAVRINFDEAIAACKRKGRGWHLLTWAEWKYIREHTIPDIHGNTSFGKYHNDETEVGIGIPNCGRTLTGTGPANWFHNGNKETGIADVVGLVWKMIAGLRLKSGVIQYMPDNDAAAPDADLSISSEEFQEVHVDDLPFPDPVRMGANEDSELVITTDKEKVDGWAGGMRSETYINLTEVPQILKDLGIITDDMKENSEWLSADADLEEAIPLVGGGYYSASLAGPSALGLNNGRSDVWTNLGFFSACLGEPVRR</sequence>
<dbReference type="Proteomes" id="UP000324325">
    <property type="component" value="Unassembled WGS sequence"/>
</dbReference>
<dbReference type="Gene3D" id="3.90.1580.10">
    <property type="entry name" value="paralog of FGE (formylglycine-generating enzyme)"/>
    <property type="match status" value="1"/>
</dbReference>
<proteinExistence type="predicted"/>
<protein>
    <recommendedName>
        <fullName evidence="3">Sulfatase-modifying factor enzyme domain-containing protein</fullName>
    </recommendedName>
</protein>
<comment type="caution">
    <text evidence="1">The sequence shown here is derived from an EMBL/GenBank/DDBJ whole genome shotgun (WGS) entry which is preliminary data.</text>
</comment>
<dbReference type="RefSeq" id="WP_148884680.1">
    <property type="nucleotide sequence ID" value="NZ_VSTG01000001.1"/>
</dbReference>
<name>A0A5S4VLI3_9FIRM</name>
<accession>A0A5S4VLI3</accession>
<organism evidence="1 2">
    <name type="scientific">Agathobacter rectalis</name>
    <dbReference type="NCBI Taxonomy" id="39491"/>
    <lineage>
        <taxon>Bacteria</taxon>
        <taxon>Bacillati</taxon>
        <taxon>Bacillota</taxon>
        <taxon>Clostridia</taxon>
        <taxon>Lachnospirales</taxon>
        <taxon>Lachnospiraceae</taxon>
        <taxon>Agathobacter</taxon>
    </lineage>
</organism>
<reference evidence="1 2" key="2">
    <citation type="submission" date="2019-09" db="EMBL/GenBank/DDBJ databases">
        <title>Strain-level analysis of Eubacterium rectale using genomes from metagenomes.</title>
        <authorList>
            <person name="Karcher N."/>
            <person name="Segata N."/>
        </authorList>
    </citation>
    <scope>NUCLEOTIDE SEQUENCE [LARGE SCALE GENOMIC DNA]</scope>
    <source>
        <strain evidence="1 2">L2-21</strain>
    </source>
</reference>
<evidence type="ECO:0000313" key="2">
    <source>
        <dbReference type="Proteomes" id="UP000324325"/>
    </source>
</evidence>